<reference evidence="1" key="1">
    <citation type="submission" date="2022-01" db="EMBL/GenBank/DDBJ databases">
        <authorList>
            <person name="King R."/>
        </authorList>
    </citation>
    <scope>NUCLEOTIDE SEQUENCE</scope>
</reference>
<sequence>MPQSPNLESLKQSLARAVKRFPQEVLCAAISDWPRRLNAWTRKILVHQEIKETGYRLECFREEAKKAHLVSPHTREKTEGKGASGSLFIYNNVII</sequence>
<dbReference type="OrthoDB" id="286811at2759"/>
<organism evidence="1 2">
    <name type="scientific">Nezara viridula</name>
    <name type="common">Southern green stink bug</name>
    <name type="synonym">Cimex viridulus</name>
    <dbReference type="NCBI Taxonomy" id="85310"/>
    <lineage>
        <taxon>Eukaryota</taxon>
        <taxon>Metazoa</taxon>
        <taxon>Ecdysozoa</taxon>
        <taxon>Arthropoda</taxon>
        <taxon>Hexapoda</taxon>
        <taxon>Insecta</taxon>
        <taxon>Pterygota</taxon>
        <taxon>Neoptera</taxon>
        <taxon>Paraneoptera</taxon>
        <taxon>Hemiptera</taxon>
        <taxon>Heteroptera</taxon>
        <taxon>Panheteroptera</taxon>
        <taxon>Pentatomomorpha</taxon>
        <taxon>Pentatomoidea</taxon>
        <taxon>Pentatomidae</taxon>
        <taxon>Pentatominae</taxon>
        <taxon>Nezara</taxon>
    </lineage>
</organism>
<accession>A0A9P0H5T1</accession>
<protein>
    <submittedName>
        <fullName evidence="1">Uncharacterized protein</fullName>
    </submittedName>
</protein>
<dbReference type="Proteomes" id="UP001152798">
    <property type="component" value="Chromosome 3"/>
</dbReference>
<proteinExistence type="predicted"/>
<name>A0A9P0H5T1_NEZVI</name>
<dbReference type="AlphaFoldDB" id="A0A9P0H5T1"/>
<evidence type="ECO:0000313" key="1">
    <source>
        <dbReference type="EMBL" id="CAH1395901.1"/>
    </source>
</evidence>
<evidence type="ECO:0000313" key="2">
    <source>
        <dbReference type="Proteomes" id="UP001152798"/>
    </source>
</evidence>
<keyword evidence="2" id="KW-1185">Reference proteome</keyword>
<dbReference type="EMBL" id="OV725079">
    <property type="protein sequence ID" value="CAH1395901.1"/>
    <property type="molecule type" value="Genomic_DNA"/>
</dbReference>
<gene>
    <name evidence="1" type="ORF">NEZAVI_LOCUS6075</name>
</gene>